<dbReference type="Proteomes" id="UP000636918">
    <property type="component" value="Unassembled WGS sequence"/>
</dbReference>
<feature type="signal peptide" evidence="1">
    <location>
        <begin position="1"/>
        <end position="26"/>
    </location>
</feature>
<dbReference type="RefSeq" id="WP_201934874.1">
    <property type="nucleotide sequence ID" value="NZ_JAERSG010000002.1"/>
</dbReference>
<keyword evidence="1" id="KW-0732">Signal</keyword>
<dbReference type="EMBL" id="JAERSG010000002">
    <property type="protein sequence ID" value="MBL0747228.1"/>
    <property type="molecule type" value="Genomic_DNA"/>
</dbReference>
<keyword evidence="3" id="KW-1185">Reference proteome</keyword>
<evidence type="ECO:0000256" key="1">
    <source>
        <dbReference type="SAM" id="SignalP"/>
    </source>
</evidence>
<dbReference type="Gene3D" id="1.50.10.20">
    <property type="match status" value="1"/>
</dbReference>
<sequence length="469" mass="49522">MHHRIRPIRTAAVALSTVALGAGVLAAPPATADASSALRSAKAGIKTDSTPSNVAADWITDELTNGLMVGQNGPDLGLTLDTGLALVSVPDRDAGVAAINTAFKPRLNEYVGDGTKESYAGALGKAAAFARGAGENPIDYGGVNLVARLEERTADVPADPTKEPQAAAFAGRIFDKSESGNFANVVGQSYAVRELSLARSAEAAAARDFLLKQQCASGYFRLNFDKANVPSQSCVEGAPGSEADTDATALAMINLIESNDTSAPVKAALDKASAWLVDKQRNSGALRSSGDGAQINTNTTALGGYALGLMRQSDAAQKAALWVRKNQPVDKYKCRTALTSDTGVVAFRKDRIKGASTTGIPADARDEWRRATAQAILGLQFAPASKDRFRIEAVRKQARAGERVQFRVYGLAPSESACMQVKGDFFRVKGKKTGNKIVRKLQLPTGNQRRVGLVKTSDDEARTTILVRN</sequence>
<gene>
    <name evidence="2" type="ORF">JI751_06380</name>
</gene>
<evidence type="ECO:0000313" key="3">
    <source>
        <dbReference type="Proteomes" id="UP000636918"/>
    </source>
</evidence>
<evidence type="ECO:0000313" key="2">
    <source>
        <dbReference type="EMBL" id="MBL0747228.1"/>
    </source>
</evidence>
<reference evidence="2 3" key="1">
    <citation type="submission" date="2021-01" db="EMBL/GenBank/DDBJ databases">
        <title>Genome seq and assembly of Nocardiodes sp. G10.</title>
        <authorList>
            <person name="Chhetri G."/>
        </authorList>
    </citation>
    <scope>NUCLEOTIDE SEQUENCE [LARGE SCALE GENOMIC DNA]</scope>
    <source>
        <strain evidence="2 3">G10</strain>
    </source>
</reference>
<proteinExistence type="predicted"/>
<dbReference type="SUPFAM" id="SSF48239">
    <property type="entry name" value="Terpenoid cyclases/Protein prenyltransferases"/>
    <property type="match status" value="1"/>
</dbReference>
<comment type="caution">
    <text evidence="2">The sequence shown here is derived from an EMBL/GenBank/DDBJ whole genome shotgun (WGS) entry which is preliminary data.</text>
</comment>
<accession>A0ABS1L6C2</accession>
<name>A0ABS1L6C2_9ACTN</name>
<organism evidence="2 3">
    <name type="scientific">Nocardioides baculatus</name>
    <dbReference type="NCBI Taxonomy" id="2801337"/>
    <lineage>
        <taxon>Bacteria</taxon>
        <taxon>Bacillati</taxon>
        <taxon>Actinomycetota</taxon>
        <taxon>Actinomycetes</taxon>
        <taxon>Propionibacteriales</taxon>
        <taxon>Nocardioidaceae</taxon>
        <taxon>Nocardioides</taxon>
    </lineage>
</organism>
<feature type="chain" id="PRO_5045875353" evidence="1">
    <location>
        <begin position="27"/>
        <end position="469"/>
    </location>
</feature>
<protein>
    <submittedName>
        <fullName evidence="2">Terpene cyclase/mutase family protein</fullName>
    </submittedName>
</protein>
<dbReference type="CDD" id="cd00688">
    <property type="entry name" value="ISOPREN_C2_like"/>
    <property type="match status" value="1"/>
</dbReference>
<dbReference type="InterPro" id="IPR008930">
    <property type="entry name" value="Terpenoid_cyclase/PrenylTrfase"/>
</dbReference>